<evidence type="ECO:0000313" key="1">
    <source>
        <dbReference type="EMBL" id="OGK30981.1"/>
    </source>
</evidence>
<name>A0A1F7HID1_9BACT</name>
<accession>A0A1F7HID1</accession>
<evidence type="ECO:0000313" key="2">
    <source>
        <dbReference type="Proteomes" id="UP000177199"/>
    </source>
</evidence>
<gene>
    <name evidence="1" type="ORF">A3F29_04425</name>
</gene>
<dbReference type="Proteomes" id="UP000177199">
    <property type="component" value="Unassembled WGS sequence"/>
</dbReference>
<protein>
    <submittedName>
        <fullName evidence="1">Uncharacterized protein</fullName>
    </submittedName>
</protein>
<reference evidence="1 2" key="1">
    <citation type="journal article" date="2016" name="Nat. Commun.">
        <title>Thousands of microbial genomes shed light on interconnected biogeochemical processes in an aquifer system.</title>
        <authorList>
            <person name="Anantharaman K."/>
            <person name="Brown C.T."/>
            <person name="Hug L.A."/>
            <person name="Sharon I."/>
            <person name="Castelle C.J."/>
            <person name="Probst A.J."/>
            <person name="Thomas B.C."/>
            <person name="Singh A."/>
            <person name="Wilkins M.J."/>
            <person name="Karaoz U."/>
            <person name="Brodie E.L."/>
            <person name="Williams K.H."/>
            <person name="Hubbard S.S."/>
            <person name="Banfield J.F."/>
        </authorList>
    </citation>
    <scope>NUCLEOTIDE SEQUENCE [LARGE SCALE GENOMIC DNA]</scope>
</reference>
<dbReference type="EMBL" id="MFZV01000034">
    <property type="protein sequence ID" value="OGK30981.1"/>
    <property type="molecule type" value="Genomic_DNA"/>
</dbReference>
<organism evidence="1 2">
    <name type="scientific">Candidatus Roizmanbacteria bacterium RIFCSPHIGHO2_12_FULL_33_9</name>
    <dbReference type="NCBI Taxonomy" id="1802045"/>
    <lineage>
        <taxon>Bacteria</taxon>
        <taxon>Candidatus Roizmaniibacteriota</taxon>
    </lineage>
</organism>
<proteinExistence type="predicted"/>
<comment type="caution">
    <text evidence="1">The sequence shown here is derived from an EMBL/GenBank/DDBJ whole genome shotgun (WGS) entry which is preliminary data.</text>
</comment>
<sequence length="252" mass="27789">MEETTEGGPMSGLDDARNHVQKESYPLPENPYISRCIDGRYLNDDGLPALAIPGADIGQMVMLFAAANLSHSPLDPDKAFNALIEVVGGVENIRIHTDSHNKSEGIAAGCSYFAHVKANPKDFGVTEDQVSLIEQRFEELIKQGAKRVILEGDHHEEGVLIVSGEKSIKPEGKYFVFHQGLIDERNKKIISELVKNKQFLGSNFLSALAKIPRQHLDKIIETLKPKVQVSFYDVNFEESGSFDVVASQKGNS</sequence>
<dbReference type="AlphaFoldDB" id="A0A1F7HID1"/>